<comment type="caution">
    <text evidence="1">The sequence shown here is derived from an EMBL/GenBank/DDBJ whole genome shotgun (WGS) entry which is preliminary data.</text>
</comment>
<proteinExistence type="predicted"/>
<evidence type="ECO:0000313" key="2">
    <source>
        <dbReference type="Proteomes" id="UP000526033"/>
    </source>
</evidence>
<dbReference type="EMBL" id="JAAZNL010000003">
    <property type="protein sequence ID" value="NMB69623.1"/>
    <property type="molecule type" value="Genomic_DNA"/>
</dbReference>
<accession>A0A7X9HGI5</accession>
<organism evidence="1 2">
    <name type="scientific">candidate division WWE3 bacterium</name>
    <dbReference type="NCBI Taxonomy" id="2053526"/>
    <lineage>
        <taxon>Bacteria</taxon>
        <taxon>Katanobacteria</taxon>
    </lineage>
</organism>
<evidence type="ECO:0000313" key="1">
    <source>
        <dbReference type="EMBL" id="NMB69623.1"/>
    </source>
</evidence>
<name>A0A7X9HGI5_UNCKA</name>
<reference evidence="1 2" key="1">
    <citation type="journal article" date="2020" name="Biotechnol. Biofuels">
        <title>New insights from the biogas microbiome by comprehensive genome-resolved metagenomics of nearly 1600 species originating from multiple anaerobic digesters.</title>
        <authorList>
            <person name="Campanaro S."/>
            <person name="Treu L."/>
            <person name="Rodriguez-R L.M."/>
            <person name="Kovalovszki A."/>
            <person name="Ziels R.M."/>
            <person name="Maus I."/>
            <person name="Zhu X."/>
            <person name="Kougias P.G."/>
            <person name="Basile A."/>
            <person name="Luo G."/>
            <person name="Schluter A."/>
            <person name="Konstantinidis K.T."/>
            <person name="Angelidaki I."/>
        </authorList>
    </citation>
    <scope>NUCLEOTIDE SEQUENCE [LARGE SCALE GENOMIC DNA]</scope>
    <source>
        <strain evidence="1">AS27yjCOA_165</strain>
    </source>
</reference>
<protein>
    <submittedName>
        <fullName evidence="1">Uncharacterized protein</fullName>
    </submittedName>
</protein>
<dbReference type="AlphaFoldDB" id="A0A7X9HGI5"/>
<gene>
    <name evidence="1" type="ORF">GYA27_00265</name>
</gene>
<dbReference type="Proteomes" id="UP000526033">
    <property type="component" value="Unassembled WGS sequence"/>
</dbReference>
<sequence>MNTEKLEEQGTNLEQSSVVLKIQNMEVPMSSSECLKSKIESGEPLDDDDKTRLAREIAELDDSNFYQIVNNAWEKYLSTFPHIKKLTDKIPGIDSYNPLFDPPPHSTLYVIPEYGTVASVSPQEGSLTQALSIEDQRRLMVTQMLTSRYKGLYPKAASREDNADLEYRVWAHEAGHTDLNRTYKQILNAADRIEKKYSPGHFTVGTDCGKYGAITAFQEAIVEMSASEMLGLEVTTLPDVLLSRGNVTVLHELKNTAERLQRESGDTSKPVDSYVWELWYKSELREDVRKMCRAIIEARIQGINPLELGESVNQVILVTLEGNPGMRHNKYTYELITNMVNTAIEVGNVKPSMPPIEITPEKLDVFVNQRETLTNILAREWYNTVEKQ</sequence>